<keyword evidence="12" id="KW-0902">Two-component regulatory system</keyword>
<evidence type="ECO:0000256" key="9">
    <source>
        <dbReference type="ARBA" id="ARBA00022777"/>
    </source>
</evidence>
<evidence type="ECO:0000256" key="3">
    <source>
        <dbReference type="ARBA" id="ARBA00004236"/>
    </source>
</evidence>
<keyword evidence="8" id="KW-0547">Nucleotide-binding</keyword>
<evidence type="ECO:0000256" key="5">
    <source>
        <dbReference type="ARBA" id="ARBA00022553"/>
    </source>
</evidence>
<evidence type="ECO:0000259" key="17">
    <source>
        <dbReference type="PROSITE" id="PS50112"/>
    </source>
</evidence>
<dbReference type="SUPFAM" id="SSF55874">
    <property type="entry name" value="ATPase domain of HSP90 chaperone/DNA topoisomerase II/histidine kinase"/>
    <property type="match status" value="1"/>
</dbReference>
<dbReference type="SMART" id="SM00388">
    <property type="entry name" value="HisKA"/>
    <property type="match status" value="1"/>
</dbReference>
<feature type="domain" description="CHASE" evidence="18">
    <location>
        <begin position="134"/>
        <end position="242"/>
    </location>
</feature>
<keyword evidence="10" id="KW-0067">ATP-binding</keyword>
<evidence type="ECO:0000259" key="16">
    <source>
        <dbReference type="PROSITE" id="PS50109"/>
    </source>
</evidence>
<dbReference type="Pfam" id="PF02518">
    <property type="entry name" value="HATPase_c"/>
    <property type="match status" value="1"/>
</dbReference>
<evidence type="ECO:0000256" key="14">
    <source>
        <dbReference type="ARBA" id="ARBA00039401"/>
    </source>
</evidence>
<evidence type="ECO:0000256" key="2">
    <source>
        <dbReference type="ARBA" id="ARBA00004141"/>
    </source>
</evidence>
<dbReference type="PROSITE" id="PS50112">
    <property type="entry name" value="PAS"/>
    <property type="match status" value="1"/>
</dbReference>
<evidence type="ECO:0000256" key="8">
    <source>
        <dbReference type="ARBA" id="ARBA00022741"/>
    </source>
</evidence>
<dbReference type="InterPro" id="IPR003594">
    <property type="entry name" value="HATPase_dom"/>
</dbReference>
<dbReference type="PROSITE" id="PS50109">
    <property type="entry name" value="HIS_KIN"/>
    <property type="match status" value="1"/>
</dbReference>
<evidence type="ECO:0000256" key="13">
    <source>
        <dbReference type="ARBA" id="ARBA00023136"/>
    </source>
</evidence>
<evidence type="ECO:0000256" key="11">
    <source>
        <dbReference type="ARBA" id="ARBA00022989"/>
    </source>
</evidence>
<dbReference type="PANTHER" id="PTHR42878">
    <property type="entry name" value="TWO-COMPONENT HISTIDINE KINASE"/>
    <property type="match status" value="1"/>
</dbReference>
<keyword evidence="11 15" id="KW-1133">Transmembrane helix</keyword>
<dbReference type="InterPro" id="IPR042240">
    <property type="entry name" value="CHASE_sf"/>
</dbReference>
<evidence type="ECO:0000256" key="4">
    <source>
        <dbReference type="ARBA" id="ARBA00012438"/>
    </source>
</evidence>
<keyword evidence="20" id="KW-1185">Reference proteome</keyword>
<keyword evidence="9" id="KW-0418">Kinase</keyword>
<dbReference type="PROSITE" id="PS50839">
    <property type="entry name" value="CHASE"/>
    <property type="match status" value="1"/>
</dbReference>
<dbReference type="InterPro" id="IPR004358">
    <property type="entry name" value="Sig_transdc_His_kin-like_C"/>
</dbReference>
<sequence>MVGQRENGVWRAGGPLLSVSVLLIGLVATAVSAVALYDAQHGTAERIMTQRHEAALETIRLETERYRGMIDTLAAGIANAPDMTADDFSAAADPLVQAALIGAAPVAYVVPVRTGELSEAERRWREKGSSGLTLHPAPSVGEHWFAVYTRVLDQNEHSTLTGTDLAAFPPVTTAVENARDTRQTTVSDAFVLMRDRKLPTTEQQQSFAFAAPVWTQENTPEFRGWVVSGLRGGDFLRDVLDNAGQDQIAGQLVSVSASGGRDVVASWDADKGGDLHEAGPLRVADRDWILETSGDYRRLAGAGWYLPVVAVVAGLILTGLAAWLVQVLATRHARASEQVDTATAGLREAEAGSRRQAELLGAIMTTIGDGVSVVDSTGHVLLENPAAKRLLGVTENPGNPDEWQELYGVYRPDGRTPLPVEEMPLIRALAGEAVDGCEVFVRNAGRPDGVLVSIDARPLDPSAGEHGAVAVSRDITELRRYETDLSIFAGVVAHDLKAPLSVVRGYADLALDDVEASPDALRRIIRSVDRMDALIETLLAYTTARHAPLRTVTLDPTPLTRDVVEDRIAALGPDAAEPEWSIGELPLIETDPAMLRHVLDNLIGNALKYVRPGTTPRVAVTATTAGDRVRIEVTDSGIGIPDAEKPYVFESFHRAEAAAAYAGTGLGLTICRRIVERQGGEIGVEDNGGPGGGTRFWFTLPAAAPADSDATASSDADIRDALAQAMRDRAALIEATRLPGLASPNPLRSPTSP</sequence>
<dbReference type="Gene3D" id="1.10.287.130">
    <property type="match status" value="1"/>
</dbReference>
<dbReference type="EC" id="2.7.13.3" evidence="4"/>
<dbReference type="Pfam" id="PF00512">
    <property type="entry name" value="HisKA"/>
    <property type="match status" value="1"/>
</dbReference>
<keyword evidence="7 15" id="KW-0812">Transmembrane</keyword>
<evidence type="ECO:0000313" key="19">
    <source>
        <dbReference type="EMBL" id="GID52078.1"/>
    </source>
</evidence>
<dbReference type="InterPro" id="IPR036890">
    <property type="entry name" value="HATPase_C_sf"/>
</dbReference>
<keyword evidence="13 15" id="KW-0472">Membrane</keyword>
<dbReference type="InterPro" id="IPR005467">
    <property type="entry name" value="His_kinase_dom"/>
</dbReference>
<dbReference type="InterPro" id="IPR013656">
    <property type="entry name" value="PAS_4"/>
</dbReference>
<evidence type="ECO:0000256" key="15">
    <source>
        <dbReference type="SAM" id="Phobius"/>
    </source>
</evidence>
<dbReference type="SUPFAM" id="SSF55785">
    <property type="entry name" value="PYP-like sensor domain (PAS domain)"/>
    <property type="match status" value="1"/>
</dbReference>
<evidence type="ECO:0000313" key="20">
    <source>
        <dbReference type="Proteomes" id="UP000612282"/>
    </source>
</evidence>
<feature type="transmembrane region" description="Helical" evidence="15">
    <location>
        <begin position="304"/>
        <end position="325"/>
    </location>
</feature>
<dbReference type="InterPro" id="IPR036097">
    <property type="entry name" value="HisK_dim/P_sf"/>
</dbReference>
<dbReference type="CDD" id="cd00130">
    <property type="entry name" value="PAS"/>
    <property type="match status" value="1"/>
</dbReference>
<accession>A0ABQ3X0N6</accession>
<feature type="domain" description="Histidine kinase" evidence="16">
    <location>
        <begin position="491"/>
        <end position="704"/>
    </location>
</feature>
<dbReference type="Gene3D" id="3.30.450.20">
    <property type="entry name" value="PAS domain"/>
    <property type="match status" value="1"/>
</dbReference>
<keyword evidence="5" id="KW-0597">Phosphoprotein</keyword>
<dbReference type="Pfam" id="PF03924">
    <property type="entry name" value="CHASE"/>
    <property type="match status" value="1"/>
</dbReference>
<dbReference type="SMART" id="SM01079">
    <property type="entry name" value="CHASE"/>
    <property type="match status" value="1"/>
</dbReference>
<dbReference type="Gene3D" id="3.30.565.10">
    <property type="entry name" value="Histidine kinase-like ATPase, C-terminal domain"/>
    <property type="match status" value="1"/>
</dbReference>
<reference evidence="19 20" key="1">
    <citation type="submission" date="2021-01" db="EMBL/GenBank/DDBJ databases">
        <title>Whole genome shotgun sequence of Actinoplanes couchii NBRC 106145.</title>
        <authorList>
            <person name="Komaki H."/>
            <person name="Tamura T."/>
        </authorList>
    </citation>
    <scope>NUCLEOTIDE SEQUENCE [LARGE SCALE GENOMIC DNA]</scope>
    <source>
        <strain evidence="19 20">NBRC 106145</strain>
    </source>
</reference>
<dbReference type="InterPro" id="IPR035965">
    <property type="entry name" value="PAS-like_dom_sf"/>
</dbReference>
<dbReference type="Gene3D" id="3.30.450.350">
    <property type="entry name" value="CHASE domain"/>
    <property type="match status" value="1"/>
</dbReference>
<keyword evidence="6" id="KW-0808">Transferase</keyword>
<dbReference type="EMBL" id="BOMG01000008">
    <property type="protein sequence ID" value="GID52078.1"/>
    <property type="molecule type" value="Genomic_DNA"/>
</dbReference>
<dbReference type="InterPro" id="IPR006189">
    <property type="entry name" value="CHASE_dom"/>
</dbReference>
<evidence type="ECO:0000256" key="7">
    <source>
        <dbReference type="ARBA" id="ARBA00022692"/>
    </source>
</evidence>
<dbReference type="PANTHER" id="PTHR42878:SF7">
    <property type="entry name" value="SENSOR HISTIDINE KINASE GLRK"/>
    <property type="match status" value="1"/>
</dbReference>
<feature type="domain" description="PAS" evidence="17">
    <location>
        <begin position="356"/>
        <end position="396"/>
    </location>
</feature>
<evidence type="ECO:0000256" key="12">
    <source>
        <dbReference type="ARBA" id="ARBA00023012"/>
    </source>
</evidence>
<proteinExistence type="predicted"/>
<dbReference type="CDD" id="cd00082">
    <property type="entry name" value="HisKA"/>
    <property type="match status" value="1"/>
</dbReference>
<evidence type="ECO:0000256" key="10">
    <source>
        <dbReference type="ARBA" id="ARBA00022840"/>
    </source>
</evidence>
<evidence type="ECO:0000256" key="6">
    <source>
        <dbReference type="ARBA" id="ARBA00022679"/>
    </source>
</evidence>
<comment type="catalytic activity">
    <reaction evidence="1">
        <text>ATP + protein L-histidine = ADP + protein N-phospho-L-histidine.</text>
        <dbReference type="EC" id="2.7.13.3"/>
    </reaction>
</comment>
<feature type="transmembrane region" description="Helical" evidence="15">
    <location>
        <begin position="16"/>
        <end position="37"/>
    </location>
</feature>
<dbReference type="InterPro" id="IPR003661">
    <property type="entry name" value="HisK_dim/P_dom"/>
</dbReference>
<protein>
    <recommendedName>
        <fullName evidence="14">Sensor-like histidine kinase SenX3</fullName>
        <ecNumber evidence="4">2.7.13.3</ecNumber>
    </recommendedName>
</protein>
<dbReference type="PRINTS" id="PR00344">
    <property type="entry name" value="BCTRLSENSOR"/>
</dbReference>
<dbReference type="InterPro" id="IPR050351">
    <property type="entry name" value="BphY/WalK/GraS-like"/>
</dbReference>
<dbReference type="InterPro" id="IPR000014">
    <property type="entry name" value="PAS"/>
</dbReference>
<evidence type="ECO:0000256" key="1">
    <source>
        <dbReference type="ARBA" id="ARBA00000085"/>
    </source>
</evidence>
<comment type="subcellular location">
    <subcellularLocation>
        <location evidence="3">Cell membrane</location>
    </subcellularLocation>
    <subcellularLocation>
        <location evidence="2">Membrane</location>
        <topology evidence="2">Multi-pass membrane protein</topology>
    </subcellularLocation>
</comment>
<dbReference type="Proteomes" id="UP000612282">
    <property type="component" value="Unassembled WGS sequence"/>
</dbReference>
<comment type="caution">
    <text evidence="19">The sequence shown here is derived from an EMBL/GenBank/DDBJ whole genome shotgun (WGS) entry which is preliminary data.</text>
</comment>
<organism evidence="19 20">
    <name type="scientific">Actinoplanes couchii</name>
    <dbReference type="NCBI Taxonomy" id="403638"/>
    <lineage>
        <taxon>Bacteria</taxon>
        <taxon>Bacillati</taxon>
        <taxon>Actinomycetota</taxon>
        <taxon>Actinomycetes</taxon>
        <taxon>Micromonosporales</taxon>
        <taxon>Micromonosporaceae</taxon>
        <taxon>Actinoplanes</taxon>
    </lineage>
</organism>
<gene>
    <name evidence="19" type="ORF">Aco03nite_004820</name>
</gene>
<dbReference type="CDD" id="cd00075">
    <property type="entry name" value="HATPase"/>
    <property type="match status" value="1"/>
</dbReference>
<dbReference type="Pfam" id="PF08448">
    <property type="entry name" value="PAS_4"/>
    <property type="match status" value="1"/>
</dbReference>
<name>A0ABQ3X0N6_9ACTN</name>
<dbReference type="SUPFAM" id="SSF47384">
    <property type="entry name" value="Homodimeric domain of signal transducing histidine kinase"/>
    <property type="match status" value="1"/>
</dbReference>
<evidence type="ECO:0000259" key="18">
    <source>
        <dbReference type="PROSITE" id="PS50839"/>
    </source>
</evidence>
<dbReference type="SMART" id="SM00387">
    <property type="entry name" value="HATPase_c"/>
    <property type="match status" value="1"/>
</dbReference>